<keyword evidence="11" id="KW-0472">Membrane</keyword>
<keyword evidence="4 15" id="KW-0808">Transferase</keyword>
<evidence type="ECO:0000256" key="2">
    <source>
        <dbReference type="ARBA" id="ARBA00004648"/>
    </source>
</evidence>
<keyword evidence="9" id="KW-1133">Transmembrane helix</keyword>
<evidence type="ECO:0000256" key="10">
    <source>
        <dbReference type="ARBA" id="ARBA00023034"/>
    </source>
</evidence>
<evidence type="ECO:0000313" key="15">
    <source>
        <dbReference type="EMBL" id="MVN76982.1"/>
    </source>
</evidence>
<keyword evidence="5" id="KW-0812">Transmembrane</keyword>
<keyword evidence="13" id="KW-0325">Glycoprotein</keyword>
<dbReference type="GO" id="GO:0050650">
    <property type="term" value="P:chondroitin sulfate proteoglycan biosynthetic process"/>
    <property type="evidence" value="ECO:0007669"/>
    <property type="project" value="TreeGrafter"/>
</dbReference>
<evidence type="ECO:0000256" key="4">
    <source>
        <dbReference type="ARBA" id="ARBA00022679"/>
    </source>
</evidence>
<evidence type="ECO:0000256" key="1">
    <source>
        <dbReference type="ARBA" id="ARBA00004323"/>
    </source>
</evidence>
<evidence type="ECO:0000256" key="13">
    <source>
        <dbReference type="ARBA" id="ARBA00023180"/>
    </source>
</evidence>
<evidence type="ECO:0000256" key="5">
    <source>
        <dbReference type="ARBA" id="ARBA00022692"/>
    </source>
</evidence>
<name>A0A7K1TFA5_9BACT</name>
<organism evidence="15 16">
    <name type="scientific">Hymenobacter ginkgonis</name>
    <dbReference type="NCBI Taxonomy" id="2682976"/>
    <lineage>
        <taxon>Bacteria</taxon>
        <taxon>Pseudomonadati</taxon>
        <taxon>Bacteroidota</taxon>
        <taxon>Cytophagia</taxon>
        <taxon>Cytophagales</taxon>
        <taxon>Hymenobacteraceae</taxon>
        <taxon>Hymenobacter</taxon>
    </lineage>
</organism>
<proteinExistence type="predicted"/>
<evidence type="ECO:0000256" key="3">
    <source>
        <dbReference type="ARBA" id="ARBA00022676"/>
    </source>
</evidence>
<dbReference type="GO" id="GO:0015012">
    <property type="term" value="P:heparan sulfate proteoglycan biosynthetic process"/>
    <property type="evidence" value="ECO:0007669"/>
    <property type="project" value="TreeGrafter"/>
</dbReference>
<keyword evidence="10" id="KW-0333">Golgi apparatus</keyword>
<evidence type="ECO:0000256" key="6">
    <source>
        <dbReference type="ARBA" id="ARBA00022723"/>
    </source>
</evidence>
<dbReference type="Pfam" id="PF02485">
    <property type="entry name" value="Branch"/>
    <property type="match status" value="1"/>
</dbReference>
<evidence type="ECO:0000256" key="8">
    <source>
        <dbReference type="ARBA" id="ARBA00022968"/>
    </source>
</evidence>
<reference evidence="15 16" key="1">
    <citation type="submission" date="2019-12" db="EMBL/GenBank/DDBJ databases">
        <title>Hymenobacter sp. HMF4947 Genome sequencing and assembly.</title>
        <authorList>
            <person name="Kang H."/>
            <person name="Cha I."/>
            <person name="Kim H."/>
            <person name="Joh K."/>
        </authorList>
    </citation>
    <scope>NUCLEOTIDE SEQUENCE [LARGE SCALE GENOMIC DNA]</scope>
    <source>
        <strain evidence="15 16">HMF4947</strain>
    </source>
</reference>
<gene>
    <name evidence="15" type="ORF">GO988_11660</name>
</gene>
<dbReference type="GO" id="GO:0016020">
    <property type="term" value="C:membrane"/>
    <property type="evidence" value="ECO:0007669"/>
    <property type="project" value="InterPro"/>
</dbReference>
<dbReference type="Proteomes" id="UP000441336">
    <property type="component" value="Unassembled WGS sequence"/>
</dbReference>
<accession>A0A7K1TFA5</accession>
<dbReference type="GO" id="GO:0046872">
    <property type="term" value="F:metal ion binding"/>
    <property type="evidence" value="ECO:0007669"/>
    <property type="project" value="UniProtKB-KW"/>
</dbReference>
<keyword evidence="8" id="KW-0735">Signal-anchor</keyword>
<evidence type="ECO:0000256" key="12">
    <source>
        <dbReference type="ARBA" id="ARBA00023157"/>
    </source>
</evidence>
<comment type="subcellular location">
    <subcellularLocation>
        <location evidence="2">Endoplasmic reticulum membrane</location>
        <topology evidence="2">Single-pass type II membrane protein</topology>
    </subcellularLocation>
    <subcellularLocation>
        <location evidence="1">Golgi apparatus membrane</location>
        <topology evidence="1">Single-pass type II membrane protein</topology>
    </subcellularLocation>
</comment>
<sequence length="294" mass="34472">MRVAHLIMVHKNPAQVHRLLTALAHESFDFYVHVDSSVDISEYHSLLHLPRVQFTKRRFAMRWASYRFTSAIFECVRDILLSGIKYDFINLLSGQDYPIKPAETIYQFLANHQGYSFLSFEGEDSAWWQHARTRIEQYHTTYFKFRGQYILQNILNSLLPKRQFPLPYDLYGGSDGSWWTMTAECAAYLVDFIDRHSKLRIFSLFTWGSDEFLVATILMNSPFKASIINENYRYIDWSEGAANPKTLTVDDFGKLAQAHKLFARKFDVTRDAHILNLIDQALIRQQPRRVAARR</sequence>
<dbReference type="EMBL" id="WQKZ01000003">
    <property type="protein sequence ID" value="MVN76982.1"/>
    <property type="molecule type" value="Genomic_DNA"/>
</dbReference>
<evidence type="ECO:0000256" key="14">
    <source>
        <dbReference type="ARBA" id="ARBA00042865"/>
    </source>
</evidence>
<comment type="caution">
    <text evidence="15">The sequence shown here is derived from an EMBL/GenBank/DDBJ whole genome shotgun (WGS) entry which is preliminary data.</text>
</comment>
<keyword evidence="6" id="KW-0479">Metal-binding</keyword>
<keyword evidence="3" id="KW-0328">Glycosyltransferase</keyword>
<dbReference type="InterPro" id="IPR043538">
    <property type="entry name" value="XYLT"/>
</dbReference>
<dbReference type="RefSeq" id="WP_157565561.1">
    <property type="nucleotide sequence ID" value="NZ_WQKZ01000003.1"/>
</dbReference>
<dbReference type="PANTHER" id="PTHR46025">
    <property type="entry name" value="XYLOSYLTRANSFERASE OXT"/>
    <property type="match status" value="1"/>
</dbReference>
<evidence type="ECO:0000256" key="9">
    <source>
        <dbReference type="ARBA" id="ARBA00022989"/>
    </source>
</evidence>
<dbReference type="AlphaFoldDB" id="A0A7K1TFA5"/>
<evidence type="ECO:0000313" key="16">
    <source>
        <dbReference type="Proteomes" id="UP000441336"/>
    </source>
</evidence>
<dbReference type="GO" id="GO:0030158">
    <property type="term" value="F:protein xylosyltransferase activity"/>
    <property type="evidence" value="ECO:0007669"/>
    <property type="project" value="InterPro"/>
</dbReference>
<evidence type="ECO:0000256" key="11">
    <source>
        <dbReference type="ARBA" id="ARBA00023136"/>
    </source>
</evidence>
<keyword evidence="12" id="KW-1015">Disulfide bond</keyword>
<dbReference type="PANTHER" id="PTHR46025:SF3">
    <property type="entry name" value="XYLOSYLTRANSFERASE OXT"/>
    <property type="match status" value="1"/>
</dbReference>
<keyword evidence="7" id="KW-0256">Endoplasmic reticulum</keyword>
<keyword evidence="16" id="KW-1185">Reference proteome</keyword>
<dbReference type="InterPro" id="IPR003406">
    <property type="entry name" value="Glyco_trans_14"/>
</dbReference>
<evidence type="ECO:0000256" key="7">
    <source>
        <dbReference type="ARBA" id="ARBA00022824"/>
    </source>
</evidence>
<protein>
    <recommendedName>
        <fullName evidence="14">Peptide O-xylosyltransferase</fullName>
    </recommendedName>
</protein>